<feature type="compositionally biased region" description="Basic residues" evidence="4">
    <location>
        <begin position="58"/>
        <end position="67"/>
    </location>
</feature>
<dbReference type="Gene3D" id="3.10.320.10">
    <property type="entry name" value="Class II Histocompatibility Antigen, M Beta Chain, Chain B, domain 1"/>
    <property type="match status" value="1"/>
</dbReference>
<dbReference type="InterPro" id="IPR007110">
    <property type="entry name" value="Ig-like_dom"/>
</dbReference>
<evidence type="ECO:0000313" key="5">
    <source>
        <dbReference type="Ensembl" id="ENSCPVP00000026874.1"/>
    </source>
</evidence>
<comment type="subcellular location">
    <subcellularLocation>
        <location evidence="1">Membrane</location>
        <topology evidence="1">Single-pass type I membrane protein</topology>
    </subcellularLocation>
</comment>
<dbReference type="InterPro" id="IPR014745">
    <property type="entry name" value="MHC_II_a/b_N"/>
</dbReference>
<name>A0A8U8BJL8_GEOPR</name>
<evidence type="ECO:0000256" key="3">
    <source>
        <dbReference type="ARBA" id="ARBA00022989"/>
    </source>
</evidence>
<evidence type="ECO:0000256" key="4">
    <source>
        <dbReference type="SAM" id="MobiDB-lite"/>
    </source>
</evidence>
<dbReference type="Gene3D" id="2.60.40.10">
    <property type="entry name" value="Immunoglobulins"/>
    <property type="match status" value="1"/>
</dbReference>
<feature type="compositionally biased region" description="Low complexity" evidence="4">
    <location>
        <begin position="35"/>
        <end position="57"/>
    </location>
</feature>
<feature type="region of interest" description="Disordered" evidence="4">
    <location>
        <begin position="222"/>
        <end position="246"/>
    </location>
</feature>
<keyword evidence="3" id="KW-1133">Transmembrane helix</keyword>
<dbReference type="GO" id="GO:0019882">
    <property type="term" value="P:antigen processing and presentation"/>
    <property type="evidence" value="ECO:0007669"/>
    <property type="project" value="InterPro"/>
</dbReference>
<dbReference type="InterPro" id="IPR036179">
    <property type="entry name" value="Ig-like_dom_sf"/>
</dbReference>
<organism evidence="5 6">
    <name type="scientific">Geospiza parvula</name>
    <name type="common">Small tree-finch</name>
    <name type="synonym">Camarhynchus parvulus</name>
    <dbReference type="NCBI Taxonomy" id="87175"/>
    <lineage>
        <taxon>Eukaryota</taxon>
        <taxon>Metazoa</taxon>
        <taxon>Chordata</taxon>
        <taxon>Craniata</taxon>
        <taxon>Vertebrata</taxon>
        <taxon>Euteleostomi</taxon>
        <taxon>Archelosauria</taxon>
        <taxon>Archosauria</taxon>
        <taxon>Dinosauria</taxon>
        <taxon>Saurischia</taxon>
        <taxon>Theropoda</taxon>
        <taxon>Coelurosauria</taxon>
        <taxon>Aves</taxon>
        <taxon>Neognathae</taxon>
        <taxon>Neoaves</taxon>
        <taxon>Telluraves</taxon>
        <taxon>Australaves</taxon>
        <taxon>Passeriformes</taxon>
        <taxon>Thraupidae</taxon>
        <taxon>Camarhynchus</taxon>
    </lineage>
</organism>
<dbReference type="PROSITE" id="PS50835">
    <property type="entry name" value="IG_LIKE"/>
    <property type="match status" value="1"/>
</dbReference>
<dbReference type="Pfam" id="PF07654">
    <property type="entry name" value="C1-set"/>
    <property type="match status" value="1"/>
</dbReference>
<reference evidence="5" key="2">
    <citation type="submission" date="2025-09" db="UniProtKB">
        <authorList>
            <consortium name="Ensembl"/>
        </authorList>
    </citation>
    <scope>IDENTIFICATION</scope>
</reference>
<dbReference type="PANTHER" id="PTHR19944">
    <property type="entry name" value="MHC CLASS II-RELATED"/>
    <property type="match status" value="1"/>
</dbReference>
<dbReference type="AlphaFoldDB" id="A0A8U8BJL8"/>
<feature type="region of interest" description="Disordered" evidence="4">
    <location>
        <begin position="1"/>
        <end position="69"/>
    </location>
</feature>
<evidence type="ECO:0000256" key="1">
    <source>
        <dbReference type="ARBA" id="ARBA00004479"/>
    </source>
</evidence>
<dbReference type="GO" id="GO:0006955">
    <property type="term" value="P:immune response"/>
    <property type="evidence" value="ECO:0007669"/>
    <property type="project" value="InterPro"/>
</dbReference>
<keyword evidence="6" id="KW-1185">Reference proteome</keyword>
<sequence>SLIDSATPSRDLPPPPRRCGGRARPPPRHSPEAPPLRAATPGLGPASSAPLSSPFKSSRPKKPRVWGKKAGSAAPHVVAEVLSCQADAPSLALSVTLDGRGLSWFHFPSSRWIPEAAELRAWPEGLETPAELLAETQLCREILGILGKQLAGLLPRARGTPVVSVFPARPPSPGGATTLVCLVENIFPPSLTVSWTVAGAGVARGVTLGPFVPNPDLTLGSRPFEFPSPPGPGTSSPAWSPRARTTPPPWWPTGWLRTRRWTSSWTRRWPEPRWPWGWSWGLGPLALPCLMGLA</sequence>
<keyword evidence="2" id="KW-0812">Transmembrane</keyword>
<protein>
    <submittedName>
        <fullName evidence="5">Uncharacterized protein</fullName>
    </submittedName>
</protein>
<feature type="compositionally biased region" description="Low complexity" evidence="4">
    <location>
        <begin position="233"/>
        <end position="245"/>
    </location>
</feature>
<accession>A0A8U8BJL8</accession>
<evidence type="ECO:0000256" key="2">
    <source>
        <dbReference type="ARBA" id="ARBA00022692"/>
    </source>
</evidence>
<dbReference type="InterPro" id="IPR013783">
    <property type="entry name" value="Ig-like_fold"/>
</dbReference>
<dbReference type="PANTHER" id="PTHR19944:SF50">
    <property type="entry name" value="HLA CLASS II HISTOCOMPATIBILITY ANTIGEN, DM ALPHA CHAIN"/>
    <property type="match status" value="1"/>
</dbReference>
<dbReference type="InterPro" id="IPR050160">
    <property type="entry name" value="MHC/Immunoglobulin"/>
</dbReference>
<dbReference type="InterPro" id="IPR003597">
    <property type="entry name" value="Ig_C1-set"/>
</dbReference>
<dbReference type="Ensembl" id="ENSCPVT00000028035.1">
    <property type="protein sequence ID" value="ENSCPVP00000026874.1"/>
    <property type="gene ID" value="ENSCPVG00000016787.1"/>
</dbReference>
<evidence type="ECO:0000313" key="6">
    <source>
        <dbReference type="Proteomes" id="UP000694382"/>
    </source>
</evidence>
<keyword evidence="3" id="KW-0472">Membrane</keyword>
<dbReference type="GO" id="GO:0042613">
    <property type="term" value="C:MHC class II protein complex"/>
    <property type="evidence" value="ECO:0007669"/>
    <property type="project" value="InterPro"/>
</dbReference>
<reference evidence="5" key="1">
    <citation type="submission" date="2025-08" db="UniProtKB">
        <authorList>
            <consortium name="Ensembl"/>
        </authorList>
    </citation>
    <scope>IDENTIFICATION</scope>
</reference>
<dbReference type="SUPFAM" id="SSF48726">
    <property type="entry name" value="Immunoglobulin"/>
    <property type="match status" value="1"/>
</dbReference>
<dbReference type="Proteomes" id="UP000694382">
    <property type="component" value="Unassembled WGS sequence"/>
</dbReference>
<proteinExistence type="predicted"/>